<reference evidence="2" key="1">
    <citation type="submission" date="2014-09" db="EMBL/GenBank/DDBJ databases">
        <authorList>
            <person name="Mudge J."/>
            <person name="Ramaraj T."/>
            <person name="Lindquist I.E."/>
            <person name="Bharti A.K."/>
            <person name="Sundararajan A."/>
            <person name="Cameron C.T."/>
            <person name="Woodward J.E."/>
            <person name="May G.D."/>
            <person name="Brubaker C."/>
            <person name="Broadhvest J."/>
            <person name="Wilkins T.A."/>
        </authorList>
    </citation>
    <scope>NUCLEOTIDE SEQUENCE</scope>
    <source>
        <strain evidence="2">cv. AKA8401</strain>
    </source>
</reference>
<sequence>MYHLVIISYLVSSSLYPMNYSE</sequence>
<dbReference type="EMBL" id="JRRC01455550">
    <property type="protein sequence ID" value="KHG06582.1"/>
    <property type="molecule type" value="Genomic_DNA"/>
</dbReference>
<organism evidence="1 2">
    <name type="scientific">Gossypium arboreum</name>
    <name type="common">Tree cotton</name>
    <name type="synonym">Gossypium nanking</name>
    <dbReference type="NCBI Taxonomy" id="29729"/>
    <lineage>
        <taxon>Eukaryota</taxon>
        <taxon>Viridiplantae</taxon>
        <taxon>Streptophyta</taxon>
        <taxon>Embryophyta</taxon>
        <taxon>Tracheophyta</taxon>
        <taxon>Spermatophyta</taxon>
        <taxon>Magnoliopsida</taxon>
        <taxon>eudicotyledons</taxon>
        <taxon>Gunneridae</taxon>
        <taxon>Pentapetalae</taxon>
        <taxon>rosids</taxon>
        <taxon>malvids</taxon>
        <taxon>Malvales</taxon>
        <taxon>Malvaceae</taxon>
        <taxon>Malvoideae</taxon>
        <taxon>Gossypium</taxon>
    </lineage>
</organism>
<name>A0A0B0N1W0_GOSAR</name>
<dbReference type="Proteomes" id="UP000032142">
    <property type="component" value="Unassembled WGS sequence"/>
</dbReference>
<comment type="caution">
    <text evidence="1">The sequence shown here is derived from an EMBL/GenBank/DDBJ whole genome shotgun (WGS) entry which is preliminary data.</text>
</comment>
<evidence type="ECO:0000313" key="2">
    <source>
        <dbReference type="Proteomes" id="UP000032142"/>
    </source>
</evidence>
<accession>A0A0B0N1W0</accession>
<evidence type="ECO:0000313" key="1">
    <source>
        <dbReference type="EMBL" id="KHG06582.1"/>
    </source>
</evidence>
<protein>
    <submittedName>
        <fullName evidence="1">Uncharacterized protein</fullName>
    </submittedName>
</protein>
<gene>
    <name evidence="1" type="ORF">F383_33199</name>
</gene>
<keyword evidence="2" id="KW-1185">Reference proteome</keyword>
<proteinExistence type="predicted"/>
<dbReference type="AlphaFoldDB" id="A0A0B0N1W0"/>